<feature type="region of interest" description="Disordered" evidence="1">
    <location>
        <begin position="1"/>
        <end position="42"/>
    </location>
</feature>
<feature type="region of interest" description="Disordered" evidence="1">
    <location>
        <begin position="64"/>
        <end position="114"/>
    </location>
</feature>
<feature type="compositionally biased region" description="Acidic residues" evidence="1">
    <location>
        <begin position="93"/>
        <end position="107"/>
    </location>
</feature>
<gene>
    <name evidence="2" type="ORF">CAMP_LOCUS12086</name>
</gene>
<name>A0A9P1IR09_9PELO</name>
<proteinExistence type="predicted"/>
<dbReference type="AlphaFoldDB" id="A0A9P1IR09"/>
<evidence type="ECO:0000313" key="3">
    <source>
        <dbReference type="Proteomes" id="UP001152747"/>
    </source>
</evidence>
<sequence>MTLRKVQWADEEPSTSEENREKSAKTNIYRIPKGSNDNGMKSRTRQLVYVKSYSDYYADHIESILPTSSSNQKSSKPTKSPPKLEKNLSIVVEDNEEEEAEAEETNEQENRRNY</sequence>
<comment type="caution">
    <text evidence="2">The sequence shown here is derived from an EMBL/GenBank/DDBJ whole genome shotgun (WGS) entry which is preliminary data.</text>
</comment>
<feature type="compositionally biased region" description="Low complexity" evidence="1">
    <location>
        <begin position="66"/>
        <end position="78"/>
    </location>
</feature>
<dbReference type="EMBL" id="CANHGI010000004">
    <property type="protein sequence ID" value="CAI5449449.1"/>
    <property type="molecule type" value="Genomic_DNA"/>
</dbReference>
<evidence type="ECO:0000313" key="2">
    <source>
        <dbReference type="EMBL" id="CAI5449449.1"/>
    </source>
</evidence>
<accession>A0A9P1IR09</accession>
<organism evidence="2 3">
    <name type="scientific">Caenorhabditis angaria</name>
    <dbReference type="NCBI Taxonomy" id="860376"/>
    <lineage>
        <taxon>Eukaryota</taxon>
        <taxon>Metazoa</taxon>
        <taxon>Ecdysozoa</taxon>
        <taxon>Nematoda</taxon>
        <taxon>Chromadorea</taxon>
        <taxon>Rhabditida</taxon>
        <taxon>Rhabditina</taxon>
        <taxon>Rhabditomorpha</taxon>
        <taxon>Rhabditoidea</taxon>
        <taxon>Rhabditidae</taxon>
        <taxon>Peloderinae</taxon>
        <taxon>Caenorhabditis</taxon>
    </lineage>
</organism>
<protein>
    <submittedName>
        <fullName evidence="2">Uncharacterized protein</fullName>
    </submittedName>
</protein>
<keyword evidence="3" id="KW-1185">Reference proteome</keyword>
<evidence type="ECO:0000256" key="1">
    <source>
        <dbReference type="SAM" id="MobiDB-lite"/>
    </source>
</evidence>
<reference evidence="2" key="1">
    <citation type="submission" date="2022-11" db="EMBL/GenBank/DDBJ databases">
        <authorList>
            <person name="Kikuchi T."/>
        </authorList>
    </citation>
    <scope>NUCLEOTIDE SEQUENCE</scope>
    <source>
        <strain evidence="2">PS1010</strain>
    </source>
</reference>
<dbReference type="Proteomes" id="UP001152747">
    <property type="component" value="Unassembled WGS sequence"/>
</dbReference>